<evidence type="ECO:0000313" key="3">
    <source>
        <dbReference type="EMBL" id="RJT27980.1"/>
    </source>
</evidence>
<proteinExistence type="predicted"/>
<evidence type="ECO:0000259" key="2">
    <source>
        <dbReference type="Pfam" id="PF00419"/>
    </source>
</evidence>
<organism evidence="3 4">
    <name type="scientific">Buttiauxella izardii</name>
    <dbReference type="NCBI Taxonomy" id="82991"/>
    <lineage>
        <taxon>Bacteria</taxon>
        <taxon>Pseudomonadati</taxon>
        <taxon>Pseudomonadota</taxon>
        <taxon>Gammaproteobacteria</taxon>
        <taxon>Enterobacterales</taxon>
        <taxon>Enterobacteriaceae</taxon>
        <taxon>Buttiauxella</taxon>
    </lineage>
</organism>
<dbReference type="PANTHER" id="PTHR33420:SF27">
    <property type="entry name" value="PROTEIN FIMG"/>
    <property type="match status" value="1"/>
</dbReference>
<dbReference type="GO" id="GO:0009289">
    <property type="term" value="C:pilus"/>
    <property type="evidence" value="ECO:0007669"/>
    <property type="project" value="InterPro"/>
</dbReference>
<feature type="signal peptide" evidence="1">
    <location>
        <begin position="1"/>
        <end position="24"/>
    </location>
</feature>
<feature type="domain" description="Fimbrial-type adhesion" evidence="2">
    <location>
        <begin position="29"/>
        <end position="172"/>
    </location>
</feature>
<sequence>MNIKLKLGILAAMSFSILMGSAQAIDTTINITGKVVASPCEFDGDSTLYISLGQNIETLNLAAANTAGDWVPFSFAMKNCPLSTTNVVATFSGTPDSPGSLSLYKNTADATNIAVEVQSNDTAHRPLGDGQVWSIPRTPSNTALFPMRGRILSKGGATAGLVAAVVNITFTYN</sequence>
<protein>
    <submittedName>
        <fullName evidence="3">Type 1 fimbrial protein</fullName>
    </submittedName>
</protein>
<dbReference type="Pfam" id="PF00419">
    <property type="entry name" value="Fimbrial"/>
    <property type="match status" value="1"/>
</dbReference>
<dbReference type="RefSeq" id="WP_120062872.1">
    <property type="nucleotide sequence ID" value="NZ_QZWH01000001.1"/>
</dbReference>
<dbReference type="InterPro" id="IPR008966">
    <property type="entry name" value="Adhesion_dom_sf"/>
</dbReference>
<keyword evidence="4" id="KW-1185">Reference proteome</keyword>
<name>A0A3A5KAJ8_9ENTR</name>
<dbReference type="InterPro" id="IPR050263">
    <property type="entry name" value="Bact_Fimbrial_Adh_Pro"/>
</dbReference>
<dbReference type="PANTHER" id="PTHR33420">
    <property type="entry name" value="FIMBRIAL SUBUNIT ELFA-RELATED"/>
    <property type="match status" value="1"/>
</dbReference>
<dbReference type="GO" id="GO:0043709">
    <property type="term" value="P:cell adhesion involved in single-species biofilm formation"/>
    <property type="evidence" value="ECO:0007669"/>
    <property type="project" value="TreeGrafter"/>
</dbReference>
<feature type="chain" id="PRO_5017348702" evidence="1">
    <location>
        <begin position="25"/>
        <end position="173"/>
    </location>
</feature>
<dbReference type="SUPFAM" id="SSF49401">
    <property type="entry name" value="Bacterial adhesins"/>
    <property type="match status" value="1"/>
</dbReference>
<dbReference type="EMBL" id="QZWH01000001">
    <property type="protein sequence ID" value="RJT27980.1"/>
    <property type="molecule type" value="Genomic_DNA"/>
</dbReference>
<dbReference type="InterPro" id="IPR000259">
    <property type="entry name" value="Adhesion_dom_fimbrial"/>
</dbReference>
<dbReference type="Proteomes" id="UP000276295">
    <property type="component" value="Unassembled WGS sequence"/>
</dbReference>
<gene>
    <name evidence="3" type="ORF">D6029_00500</name>
</gene>
<comment type="caution">
    <text evidence="3">The sequence shown here is derived from an EMBL/GenBank/DDBJ whole genome shotgun (WGS) entry which is preliminary data.</text>
</comment>
<dbReference type="InterPro" id="IPR036937">
    <property type="entry name" value="Adhesion_dom_fimbrial_sf"/>
</dbReference>
<dbReference type="OrthoDB" id="6495165at2"/>
<reference evidence="3 4" key="1">
    <citation type="submission" date="2018-09" db="EMBL/GenBank/DDBJ databases">
        <title>Draft genome sequence of Buttiauxella izardii CCUG 35510T.</title>
        <authorList>
            <person name="Salva-Serra F."/>
            <person name="Marathe N."/>
            <person name="Moore E."/>
            <person name="Stadler-Svensson L."/>
            <person name="Engstrom-Jakobsson H."/>
        </authorList>
    </citation>
    <scope>NUCLEOTIDE SEQUENCE [LARGE SCALE GENOMIC DNA]</scope>
    <source>
        <strain evidence="3 4">CCUG 35510</strain>
    </source>
</reference>
<evidence type="ECO:0000256" key="1">
    <source>
        <dbReference type="SAM" id="SignalP"/>
    </source>
</evidence>
<keyword evidence="1" id="KW-0732">Signal</keyword>
<evidence type="ECO:0000313" key="4">
    <source>
        <dbReference type="Proteomes" id="UP000276295"/>
    </source>
</evidence>
<dbReference type="Gene3D" id="2.60.40.1090">
    <property type="entry name" value="Fimbrial-type adhesion domain"/>
    <property type="match status" value="1"/>
</dbReference>
<accession>A0A3A5KAJ8</accession>
<dbReference type="AlphaFoldDB" id="A0A3A5KAJ8"/>